<name>A0ABP5BWD4_9ACTN</name>
<evidence type="ECO:0000259" key="3">
    <source>
        <dbReference type="Pfam" id="PF13556"/>
    </source>
</evidence>
<protein>
    <submittedName>
        <fullName evidence="5">PucR family transcriptional regulator</fullName>
    </submittedName>
</protein>
<proteinExistence type="inferred from homology"/>
<dbReference type="RefSeq" id="WP_344043269.1">
    <property type="nucleotide sequence ID" value="NZ_BAAAPB010000001.1"/>
</dbReference>
<dbReference type="InterPro" id="IPR025736">
    <property type="entry name" value="PucR_C-HTH_dom"/>
</dbReference>
<comment type="caution">
    <text evidence="5">The sequence shown here is derived from an EMBL/GenBank/DDBJ whole genome shotgun (WGS) entry which is preliminary data.</text>
</comment>
<sequence>MLTVQDLVANPTLRTRVLAGASGIGRELTWAHSIELPEPWVWMGNGELLMTTGQNFPSDPAGQVHFIRNLDANGISGLALAEKMSAPLTSEAEAEADRLGFPVLETAYEVPFVLVARAVSDSSSRDSQLTKILRVYELYRLSSVQNLSEEAVFDRLGSEVGARLGVVSIDTWDVLVPPRPGVSELDPEMRAQLPTRRPLPAVTRVKSDETEHLLLPIGDGTRYALLAEVTSAAFDLVVLQHVSTIASVQAEKLVAEAAAYLHRSTRLFTQLISGSLDTESARDQIGALGLRRGPWFTAALDTPDAIDLLRLQQRLLRADVPSLVCDVQQRTMVLFPVSKKAGAIPILEAAVGDQGRIGVSDATQRLSDVADSVREASWASQAARLDDTTTAWYGVDRPLFLPGTVTEAKAVVARVLGVLIEYDREHDTELTTSLETYFRERRSWQTASQKLSIHRQTLIYRMRRVEELTGRQLDNLDDLTELHLALRTRRLLARDTTLD</sequence>
<dbReference type="InterPro" id="IPR012914">
    <property type="entry name" value="PucR_dom"/>
</dbReference>
<evidence type="ECO:0000256" key="1">
    <source>
        <dbReference type="ARBA" id="ARBA00006754"/>
    </source>
</evidence>
<dbReference type="Proteomes" id="UP001500571">
    <property type="component" value="Unassembled WGS sequence"/>
</dbReference>
<dbReference type="InterPro" id="IPR041522">
    <property type="entry name" value="CdaR_GGDEF"/>
</dbReference>
<evidence type="ECO:0000259" key="4">
    <source>
        <dbReference type="Pfam" id="PF17853"/>
    </source>
</evidence>
<dbReference type="Pfam" id="PF07905">
    <property type="entry name" value="PucR"/>
    <property type="match status" value="1"/>
</dbReference>
<feature type="domain" description="PucR C-terminal helix-turn-helix" evidence="3">
    <location>
        <begin position="430"/>
        <end position="487"/>
    </location>
</feature>
<evidence type="ECO:0000259" key="2">
    <source>
        <dbReference type="Pfam" id="PF07905"/>
    </source>
</evidence>
<dbReference type="Pfam" id="PF13556">
    <property type="entry name" value="HTH_30"/>
    <property type="match status" value="1"/>
</dbReference>
<evidence type="ECO:0000313" key="5">
    <source>
        <dbReference type="EMBL" id="GAA1953836.1"/>
    </source>
</evidence>
<dbReference type="InterPro" id="IPR051448">
    <property type="entry name" value="CdaR-like_regulators"/>
</dbReference>
<feature type="domain" description="Purine catabolism PurC-like" evidence="2">
    <location>
        <begin position="6"/>
        <end position="120"/>
    </location>
</feature>
<evidence type="ECO:0000313" key="6">
    <source>
        <dbReference type="Proteomes" id="UP001500571"/>
    </source>
</evidence>
<dbReference type="Gene3D" id="1.10.10.2840">
    <property type="entry name" value="PucR C-terminal helix-turn-helix domain"/>
    <property type="match status" value="1"/>
</dbReference>
<dbReference type="Pfam" id="PF17853">
    <property type="entry name" value="GGDEF_2"/>
    <property type="match status" value="1"/>
</dbReference>
<reference evidence="6" key="1">
    <citation type="journal article" date="2019" name="Int. J. Syst. Evol. Microbiol.">
        <title>The Global Catalogue of Microorganisms (GCM) 10K type strain sequencing project: providing services to taxonomists for standard genome sequencing and annotation.</title>
        <authorList>
            <consortium name="The Broad Institute Genomics Platform"/>
            <consortium name="The Broad Institute Genome Sequencing Center for Infectious Disease"/>
            <person name="Wu L."/>
            <person name="Ma J."/>
        </authorList>
    </citation>
    <scope>NUCLEOTIDE SEQUENCE [LARGE SCALE GENOMIC DNA]</scope>
    <source>
        <strain evidence="6">JCM 15309</strain>
    </source>
</reference>
<accession>A0ABP5BWD4</accession>
<feature type="domain" description="CdaR GGDEF-like" evidence="4">
    <location>
        <begin position="277"/>
        <end position="377"/>
    </location>
</feature>
<gene>
    <name evidence="5" type="ORF">GCM10009798_11260</name>
</gene>
<keyword evidence="6" id="KW-1185">Reference proteome</keyword>
<comment type="similarity">
    <text evidence="1">Belongs to the CdaR family.</text>
</comment>
<dbReference type="PANTHER" id="PTHR33744">
    <property type="entry name" value="CARBOHYDRATE DIACID REGULATOR"/>
    <property type="match status" value="1"/>
</dbReference>
<organism evidence="5 6">
    <name type="scientific">Nocardioides panacihumi</name>
    <dbReference type="NCBI Taxonomy" id="400774"/>
    <lineage>
        <taxon>Bacteria</taxon>
        <taxon>Bacillati</taxon>
        <taxon>Actinomycetota</taxon>
        <taxon>Actinomycetes</taxon>
        <taxon>Propionibacteriales</taxon>
        <taxon>Nocardioidaceae</taxon>
        <taxon>Nocardioides</taxon>
    </lineage>
</organism>
<dbReference type="EMBL" id="BAAAPB010000001">
    <property type="protein sequence ID" value="GAA1953836.1"/>
    <property type="molecule type" value="Genomic_DNA"/>
</dbReference>
<dbReference type="PANTHER" id="PTHR33744:SF1">
    <property type="entry name" value="DNA-BINDING TRANSCRIPTIONAL ACTIVATOR ADER"/>
    <property type="match status" value="1"/>
</dbReference>
<dbReference type="InterPro" id="IPR042070">
    <property type="entry name" value="PucR_C-HTH_sf"/>
</dbReference>